<evidence type="ECO:0000313" key="3">
    <source>
        <dbReference type="Proteomes" id="UP001626603"/>
    </source>
</evidence>
<organism evidence="2 3">
    <name type="scientific">Methanoculleus palmolei</name>
    <dbReference type="NCBI Taxonomy" id="72612"/>
    <lineage>
        <taxon>Archaea</taxon>
        <taxon>Methanobacteriati</taxon>
        <taxon>Methanobacteriota</taxon>
        <taxon>Stenosarchaea group</taxon>
        <taxon>Methanomicrobia</taxon>
        <taxon>Methanomicrobiales</taxon>
        <taxon>Methanomicrobiaceae</taxon>
        <taxon>Methanoculleus</taxon>
    </lineage>
</organism>
<evidence type="ECO:0000313" key="2">
    <source>
        <dbReference type="EMBL" id="WOX56402.1"/>
    </source>
</evidence>
<dbReference type="EMBL" id="CP137641">
    <property type="protein sequence ID" value="WOX56402.1"/>
    <property type="molecule type" value="Genomic_DNA"/>
</dbReference>
<protein>
    <recommendedName>
        <fullName evidence="4">Transglutaminase-like domain-containing protein</fullName>
    </recommendedName>
</protein>
<dbReference type="InterPro" id="IPR010319">
    <property type="entry name" value="Transglutaminase-like_Cys_pept"/>
</dbReference>
<evidence type="ECO:0008006" key="4">
    <source>
        <dbReference type="Google" id="ProtNLM"/>
    </source>
</evidence>
<dbReference type="AlphaFoldDB" id="A0ABD8ABC1"/>
<sequence>MEWKDVIPVLAGGIVILAVALVVKPALLGEPIGLGSAGPVSGPAPPVYVPPAPVPTATPFPDDGPVYTRNFRWTAIDGGVQTTEVRVPEALFLEHRETPRLTDHVAWGRYALADADRPILEDLASRIAPAAGNPEEGYFRLMNVVFFVQQIPYALDNSTDSYFNVVLPPHLRSGVEYPKYPTEMLVDGKGDCEDAAILMAGLLDALGYDTVLLEYSDHMALGIRMDGFNPYYARYTPKHFEYEGEHYYYVEGTNYTVVSSENSTWVKPFPIGNVQGGLIQSVKSETPKVVPLRYTLAPVEYRIFPVRLPAGGA</sequence>
<keyword evidence="3" id="KW-1185">Reference proteome</keyword>
<name>A0ABD8ABC1_9EURY</name>
<gene>
    <name evidence="2" type="ORF">R6Y95_03475</name>
</gene>
<dbReference type="PANTHER" id="PTHR39327">
    <property type="match status" value="1"/>
</dbReference>
<feature type="transmembrane region" description="Helical" evidence="1">
    <location>
        <begin position="6"/>
        <end position="23"/>
    </location>
</feature>
<evidence type="ECO:0000256" key="1">
    <source>
        <dbReference type="SAM" id="Phobius"/>
    </source>
</evidence>
<accession>A0ABD8ABC1</accession>
<keyword evidence="1" id="KW-0472">Membrane</keyword>
<keyword evidence="1" id="KW-1133">Transmembrane helix</keyword>
<dbReference type="PANTHER" id="PTHR39327:SF1">
    <property type="entry name" value="BLR5470 PROTEIN"/>
    <property type="match status" value="1"/>
</dbReference>
<dbReference type="Proteomes" id="UP001626603">
    <property type="component" value="Chromosome"/>
</dbReference>
<dbReference type="Gene3D" id="3.10.620.30">
    <property type="match status" value="1"/>
</dbReference>
<keyword evidence="1" id="KW-0812">Transmembrane</keyword>
<reference evidence="2 3" key="1">
    <citation type="submission" date="2023-10" db="EMBL/GenBank/DDBJ databases">
        <title>The complete genome sequence of Methanoculleus palmolei DSM 4273.</title>
        <authorList>
            <person name="Lai S.-J."/>
            <person name="You Y.-T."/>
            <person name="Chen S.-C."/>
        </authorList>
    </citation>
    <scope>NUCLEOTIDE SEQUENCE [LARGE SCALE GENOMIC DNA]</scope>
    <source>
        <strain evidence="2 3">DSM 4273</strain>
    </source>
</reference>
<proteinExistence type="predicted"/>